<dbReference type="RefSeq" id="XP_033393719.1">
    <property type="nucleotide sequence ID" value="XM_033539333.1"/>
</dbReference>
<reference evidence="8" key="1">
    <citation type="journal article" date="2020" name="Stud. Mycol.">
        <title>101 Dothideomycetes genomes: a test case for predicting lifestyles and emergence of pathogens.</title>
        <authorList>
            <person name="Haridas S."/>
            <person name="Albert R."/>
            <person name="Binder M."/>
            <person name="Bloem J."/>
            <person name="Labutti K."/>
            <person name="Salamov A."/>
            <person name="Andreopoulos B."/>
            <person name="Baker S."/>
            <person name="Barry K."/>
            <person name="Bills G."/>
            <person name="Bluhm B."/>
            <person name="Cannon C."/>
            <person name="Castanera R."/>
            <person name="Culley D."/>
            <person name="Daum C."/>
            <person name="Ezra D."/>
            <person name="Gonzalez J."/>
            <person name="Henrissat B."/>
            <person name="Kuo A."/>
            <person name="Liang C."/>
            <person name="Lipzen A."/>
            <person name="Lutzoni F."/>
            <person name="Magnuson J."/>
            <person name="Mondo S."/>
            <person name="Nolan M."/>
            <person name="Ohm R."/>
            <person name="Pangilinan J."/>
            <person name="Park H.-J."/>
            <person name="Ramirez L."/>
            <person name="Alfaro M."/>
            <person name="Sun H."/>
            <person name="Tritt A."/>
            <person name="Yoshinaga Y."/>
            <person name="Zwiers L.-H."/>
            <person name="Turgeon B."/>
            <person name="Goodwin S."/>
            <person name="Spatafora J."/>
            <person name="Crous P."/>
            <person name="Grigoriev I."/>
        </authorList>
    </citation>
    <scope>NUCLEOTIDE SEQUENCE</scope>
    <source>
        <strain evidence="8">CBS 121167</strain>
    </source>
</reference>
<feature type="compositionally biased region" description="Polar residues" evidence="7">
    <location>
        <begin position="121"/>
        <end position="132"/>
    </location>
</feature>
<dbReference type="GO" id="GO:0030272">
    <property type="term" value="F:5-formyltetrahydrofolate cyclo-ligase activity"/>
    <property type="evidence" value="ECO:0007669"/>
    <property type="project" value="UniProtKB-EC"/>
</dbReference>
<protein>
    <recommendedName>
        <fullName evidence="5">5-formyltetrahydrofolate cyclo-ligase</fullName>
        <ecNumber evidence="5">6.3.3.2</ecNumber>
    </recommendedName>
</protein>
<feature type="binding site" evidence="6">
    <location>
        <begin position="168"/>
        <end position="176"/>
    </location>
    <ligand>
        <name>ATP</name>
        <dbReference type="ChEBI" id="CHEBI:30616"/>
    </ligand>
</feature>
<dbReference type="Gene3D" id="3.40.50.10420">
    <property type="entry name" value="NagB/RpiA/CoA transferase-like"/>
    <property type="match status" value="1"/>
</dbReference>
<dbReference type="PANTHER" id="PTHR23407">
    <property type="entry name" value="ATPASE INHIBITOR/5-FORMYLTETRAHYDROFOLATE CYCLO-LIGASE"/>
    <property type="match status" value="1"/>
</dbReference>
<comment type="similarity">
    <text evidence="1">Belongs to the 5-formyltetrahydrofolate cyclo-ligase family.</text>
</comment>
<dbReference type="GO" id="GO:0009396">
    <property type="term" value="P:folic acid-containing compound biosynthetic process"/>
    <property type="evidence" value="ECO:0007669"/>
    <property type="project" value="TreeGrafter"/>
</dbReference>
<evidence type="ECO:0000256" key="5">
    <source>
        <dbReference type="ARBA" id="ARBA00038966"/>
    </source>
</evidence>
<organism evidence="8 9">
    <name type="scientific">Aplosporella prunicola CBS 121167</name>
    <dbReference type="NCBI Taxonomy" id="1176127"/>
    <lineage>
        <taxon>Eukaryota</taxon>
        <taxon>Fungi</taxon>
        <taxon>Dikarya</taxon>
        <taxon>Ascomycota</taxon>
        <taxon>Pezizomycotina</taxon>
        <taxon>Dothideomycetes</taxon>
        <taxon>Dothideomycetes incertae sedis</taxon>
        <taxon>Botryosphaeriales</taxon>
        <taxon>Aplosporellaceae</taxon>
        <taxon>Aplosporella</taxon>
    </lineage>
</organism>
<accession>A0A6A6B2F9</accession>
<dbReference type="InterPro" id="IPR037171">
    <property type="entry name" value="NagB/RpiA_transferase-like"/>
</dbReference>
<dbReference type="EMBL" id="ML995498">
    <property type="protein sequence ID" value="KAF2138006.1"/>
    <property type="molecule type" value="Genomic_DNA"/>
</dbReference>
<evidence type="ECO:0000256" key="2">
    <source>
        <dbReference type="ARBA" id="ARBA00022741"/>
    </source>
</evidence>
<feature type="binding site" evidence="6">
    <location>
        <position position="60"/>
    </location>
    <ligand>
        <name>substrate</name>
    </ligand>
</feature>
<dbReference type="EC" id="6.3.3.2" evidence="5"/>
<dbReference type="GO" id="GO:0005739">
    <property type="term" value="C:mitochondrion"/>
    <property type="evidence" value="ECO:0007669"/>
    <property type="project" value="TreeGrafter"/>
</dbReference>
<feature type="binding site" evidence="6">
    <location>
        <begin position="8"/>
        <end position="12"/>
    </location>
    <ligand>
        <name>ATP</name>
        <dbReference type="ChEBI" id="CHEBI:30616"/>
    </ligand>
</feature>
<sequence>MATVQAAKKELRKQIKHSLSSLAPESVASQTSSAVRTLLALPEYQAAGRISVYLSMPSGEISTAAVVQDALDQGKKVFIPYTYQRSQPELRPKSIMDMVELHGSKDYKEFQPDKWGIPTPSADSIPTRTNSFGGLGRSEADTTPQTASESGLDLIVVPGMMFDAGLGRLGHGKGFYDYFLDRCAQQSEQVKEVRMPFLVGLALKEQLLSSGETVPMDSTDWRLDALITGTGEILRSRKPDPTHRS</sequence>
<dbReference type="SUPFAM" id="SSF100950">
    <property type="entry name" value="NagB/RpiA/CoA transferase-like"/>
    <property type="match status" value="1"/>
</dbReference>
<evidence type="ECO:0000256" key="4">
    <source>
        <dbReference type="ARBA" id="ARBA00036539"/>
    </source>
</evidence>
<keyword evidence="3 6" id="KW-0067">ATP-binding</keyword>
<evidence type="ECO:0000256" key="1">
    <source>
        <dbReference type="ARBA" id="ARBA00010638"/>
    </source>
</evidence>
<comment type="catalytic activity">
    <reaction evidence="4">
        <text>(6S)-5-formyl-5,6,7,8-tetrahydrofolate + ATP = (6R)-5,10-methenyltetrahydrofolate + ADP + phosphate</text>
        <dbReference type="Rhea" id="RHEA:10488"/>
        <dbReference type="ChEBI" id="CHEBI:30616"/>
        <dbReference type="ChEBI" id="CHEBI:43474"/>
        <dbReference type="ChEBI" id="CHEBI:57455"/>
        <dbReference type="ChEBI" id="CHEBI:57457"/>
        <dbReference type="ChEBI" id="CHEBI:456216"/>
        <dbReference type="EC" id="6.3.3.2"/>
    </reaction>
</comment>
<dbReference type="InterPro" id="IPR002698">
    <property type="entry name" value="FTHF_cligase"/>
</dbReference>
<name>A0A6A6B2F9_9PEZI</name>
<evidence type="ECO:0000256" key="7">
    <source>
        <dbReference type="SAM" id="MobiDB-lite"/>
    </source>
</evidence>
<dbReference type="FunFam" id="3.40.50.10420:FF:000007">
    <property type="entry name" value="5-formyltetrahydrofolate cyclo-ligase"/>
    <property type="match status" value="1"/>
</dbReference>
<dbReference type="GeneID" id="54296829"/>
<dbReference type="OrthoDB" id="2015992at2759"/>
<dbReference type="AlphaFoldDB" id="A0A6A6B2F9"/>
<dbReference type="PIRSF" id="PIRSF006806">
    <property type="entry name" value="FTHF_cligase"/>
    <property type="match status" value="1"/>
</dbReference>
<evidence type="ECO:0000313" key="8">
    <source>
        <dbReference type="EMBL" id="KAF2138006.1"/>
    </source>
</evidence>
<evidence type="ECO:0000313" key="9">
    <source>
        <dbReference type="Proteomes" id="UP000799438"/>
    </source>
</evidence>
<dbReference type="GO" id="GO:0005524">
    <property type="term" value="F:ATP binding"/>
    <property type="evidence" value="ECO:0007669"/>
    <property type="project" value="UniProtKB-KW"/>
</dbReference>
<dbReference type="PANTHER" id="PTHR23407:SF1">
    <property type="entry name" value="5-FORMYLTETRAHYDROFOLATE CYCLO-LIGASE"/>
    <property type="match status" value="1"/>
</dbReference>
<dbReference type="Proteomes" id="UP000799438">
    <property type="component" value="Unassembled WGS sequence"/>
</dbReference>
<feature type="region of interest" description="Disordered" evidence="7">
    <location>
        <begin position="117"/>
        <end position="147"/>
    </location>
</feature>
<evidence type="ECO:0000256" key="3">
    <source>
        <dbReference type="ARBA" id="ARBA00022840"/>
    </source>
</evidence>
<dbReference type="GO" id="GO:0035999">
    <property type="term" value="P:tetrahydrofolate interconversion"/>
    <property type="evidence" value="ECO:0007669"/>
    <property type="project" value="TreeGrafter"/>
</dbReference>
<keyword evidence="9" id="KW-1185">Reference proteome</keyword>
<gene>
    <name evidence="8" type="ORF">K452DRAFT_277674</name>
</gene>
<feature type="binding site" evidence="6">
    <location>
        <position position="54"/>
    </location>
    <ligand>
        <name>substrate</name>
    </ligand>
</feature>
<dbReference type="InterPro" id="IPR024185">
    <property type="entry name" value="FTHF_cligase-like_sf"/>
</dbReference>
<keyword evidence="2 6" id="KW-0547">Nucleotide-binding</keyword>
<proteinExistence type="inferred from homology"/>
<dbReference type="Pfam" id="PF01812">
    <property type="entry name" value="5-FTHF_cyc-lig"/>
    <property type="match status" value="1"/>
</dbReference>
<evidence type="ECO:0000256" key="6">
    <source>
        <dbReference type="PIRSR" id="PIRSR006806-1"/>
    </source>
</evidence>